<feature type="chain" id="PRO_5043563888" evidence="2">
    <location>
        <begin position="21"/>
        <end position="189"/>
    </location>
</feature>
<reference evidence="3" key="1">
    <citation type="journal article" date="2023" name="Insect Mol. Biol.">
        <title>Genome sequencing provides insights into the evolution of gene families encoding plant cell wall-degrading enzymes in longhorned beetles.</title>
        <authorList>
            <person name="Shin N.R."/>
            <person name="Okamura Y."/>
            <person name="Kirsch R."/>
            <person name="Pauchet Y."/>
        </authorList>
    </citation>
    <scope>NUCLEOTIDE SEQUENCE</scope>
    <source>
        <strain evidence="3">AMC_N1</strain>
    </source>
</reference>
<comment type="caution">
    <text evidence="3">The sequence shown here is derived from an EMBL/GenBank/DDBJ whole genome shotgun (WGS) entry which is preliminary data.</text>
</comment>
<keyword evidence="2" id="KW-0732">Signal</keyword>
<dbReference type="GO" id="GO:0016020">
    <property type="term" value="C:membrane"/>
    <property type="evidence" value="ECO:0007669"/>
    <property type="project" value="TreeGrafter"/>
</dbReference>
<keyword evidence="4" id="KW-1185">Reference proteome</keyword>
<feature type="signal peptide" evidence="2">
    <location>
        <begin position="1"/>
        <end position="20"/>
    </location>
</feature>
<sequence length="189" mass="19599">MSVLVLILRILLRNWLDIFSNDPEGNLDIFLIEKITSYLNSHSLRFDLSSKNTIGTARGKGGGGGTRGGGGGGKGGGGIGGILLAAGAMMKGTLMALSLGGIAAVAGKALMTGLISLLLSAIIGIKALTYHGHKSTTYEIVSKPIYTHSNTHSVSHEDHGHGGYGHTSYGRSFDIPLPLGLQPDYKAAK</sequence>
<dbReference type="EMBL" id="JAPWTK010000070">
    <property type="protein sequence ID" value="KAJ8952324.1"/>
    <property type="molecule type" value="Genomic_DNA"/>
</dbReference>
<dbReference type="Pfam" id="PF07898">
    <property type="entry name" value="DUF1676"/>
    <property type="match status" value="1"/>
</dbReference>
<dbReference type="PANTHER" id="PTHR21879:SF9">
    <property type="entry name" value="OSIRIS 16"/>
    <property type="match status" value="1"/>
</dbReference>
<name>A0AAV8YLB9_9CUCU</name>
<feature type="transmembrane region" description="Helical" evidence="1">
    <location>
        <begin position="82"/>
        <end position="103"/>
    </location>
</feature>
<dbReference type="Proteomes" id="UP001162162">
    <property type="component" value="Unassembled WGS sequence"/>
</dbReference>
<organism evidence="3 4">
    <name type="scientific">Aromia moschata</name>
    <dbReference type="NCBI Taxonomy" id="1265417"/>
    <lineage>
        <taxon>Eukaryota</taxon>
        <taxon>Metazoa</taxon>
        <taxon>Ecdysozoa</taxon>
        <taxon>Arthropoda</taxon>
        <taxon>Hexapoda</taxon>
        <taxon>Insecta</taxon>
        <taxon>Pterygota</taxon>
        <taxon>Neoptera</taxon>
        <taxon>Endopterygota</taxon>
        <taxon>Coleoptera</taxon>
        <taxon>Polyphaga</taxon>
        <taxon>Cucujiformia</taxon>
        <taxon>Chrysomeloidea</taxon>
        <taxon>Cerambycidae</taxon>
        <taxon>Cerambycinae</taxon>
        <taxon>Callichromatini</taxon>
        <taxon>Aromia</taxon>
    </lineage>
</organism>
<dbReference type="InterPro" id="IPR012464">
    <property type="entry name" value="DUF1676"/>
</dbReference>
<proteinExistence type="predicted"/>
<keyword evidence="1" id="KW-0812">Transmembrane</keyword>
<accession>A0AAV8YLB9</accession>
<evidence type="ECO:0000313" key="3">
    <source>
        <dbReference type="EMBL" id="KAJ8952324.1"/>
    </source>
</evidence>
<evidence type="ECO:0000256" key="2">
    <source>
        <dbReference type="SAM" id="SignalP"/>
    </source>
</evidence>
<gene>
    <name evidence="3" type="ORF">NQ318_017218</name>
</gene>
<protein>
    <submittedName>
        <fullName evidence="3">Uncharacterized protein</fullName>
    </submittedName>
</protein>
<keyword evidence="1" id="KW-1133">Transmembrane helix</keyword>
<evidence type="ECO:0000256" key="1">
    <source>
        <dbReference type="SAM" id="Phobius"/>
    </source>
</evidence>
<dbReference type="AlphaFoldDB" id="A0AAV8YLB9"/>
<evidence type="ECO:0000313" key="4">
    <source>
        <dbReference type="Proteomes" id="UP001162162"/>
    </source>
</evidence>
<keyword evidence="1" id="KW-0472">Membrane</keyword>
<feature type="transmembrane region" description="Helical" evidence="1">
    <location>
        <begin position="109"/>
        <end position="128"/>
    </location>
</feature>
<dbReference type="PANTHER" id="PTHR21879">
    <property type="entry name" value="FI03362P-RELATED-RELATED"/>
    <property type="match status" value="1"/>
</dbReference>